<dbReference type="OrthoDB" id="6691539at2"/>
<evidence type="ECO:0000256" key="1">
    <source>
        <dbReference type="SAM" id="SignalP"/>
    </source>
</evidence>
<dbReference type="AlphaFoldDB" id="N8ZUN5"/>
<sequence length="183" mass="21295">MKKNSRSKILFGSLFFAFSSMTFATPATDQSINLFFNNLNLTEMFEVYQNKNTAAYDREADQIIKQYAGHSALTTDEHLLSIKLSLLLQNFSKDFIRSPEIKTELKKIYKEKFTEEEMQAYIKFLATPEGRSIFYKSIEISGDLSEMGSNIMHKVMQTPEFEKKYSKQVTEIMQQLHELSHEN</sequence>
<reference evidence="3 4" key="1">
    <citation type="submission" date="2013-02" db="EMBL/GenBank/DDBJ databases">
        <title>The Genome Sequence of Acinetobacter gerneri CIP 107464.</title>
        <authorList>
            <consortium name="The Broad Institute Genome Sequencing Platform"/>
            <consortium name="The Broad Institute Genome Sequencing Center for Infectious Disease"/>
            <person name="Cerqueira G."/>
            <person name="Feldgarden M."/>
            <person name="Courvalin P."/>
            <person name="Perichon B."/>
            <person name="Grillot-Courvalin C."/>
            <person name="Clermont D."/>
            <person name="Rocha E."/>
            <person name="Yoon E.-J."/>
            <person name="Nemec A."/>
            <person name="Walker B."/>
            <person name="Young S.K."/>
            <person name="Zeng Q."/>
            <person name="Gargeya S."/>
            <person name="Fitzgerald M."/>
            <person name="Haas B."/>
            <person name="Abouelleil A."/>
            <person name="Alvarado L."/>
            <person name="Arachchi H.M."/>
            <person name="Berlin A.M."/>
            <person name="Chapman S.B."/>
            <person name="Dewar J."/>
            <person name="Goldberg J."/>
            <person name="Griggs A."/>
            <person name="Gujja S."/>
            <person name="Hansen M."/>
            <person name="Howarth C."/>
            <person name="Imamovic A."/>
            <person name="Larimer J."/>
            <person name="McCowan C."/>
            <person name="Murphy C."/>
            <person name="Neiman D."/>
            <person name="Pearson M."/>
            <person name="Priest M."/>
            <person name="Roberts A."/>
            <person name="Saif S."/>
            <person name="Shea T."/>
            <person name="Sisk P."/>
            <person name="Sykes S."/>
            <person name="Wortman J."/>
            <person name="Nusbaum C."/>
            <person name="Birren B."/>
        </authorList>
    </citation>
    <scope>NUCLEOTIDE SEQUENCE [LARGE SCALE GENOMIC DNA]</scope>
    <source>
        <strain evidence="3 4">CIP 107464</strain>
    </source>
</reference>
<proteinExistence type="predicted"/>
<evidence type="ECO:0000259" key="2">
    <source>
        <dbReference type="Pfam" id="PF09832"/>
    </source>
</evidence>
<dbReference type="RefSeq" id="WP_004855022.1">
    <property type="nucleotide sequence ID" value="NZ_ASYY01000047.1"/>
</dbReference>
<comment type="caution">
    <text evidence="3">The sequence shown here is derived from an EMBL/GenBank/DDBJ whole genome shotgun (WGS) entry which is preliminary data.</text>
</comment>
<feature type="domain" description="DUF2059" evidence="2">
    <location>
        <begin position="100"/>
        <end position="157"/>
    </location>
</feature>
<organism evidence="3 4">
    <name type="scientific">Acinetobacter gerneri DSM 14967 = CIP 107464 = MTCC 9824</name>
    <dbReference type="NCBI Taxonomy" id="1120926"/>
    <lineage>
        <taxon>Bacteria</taxon>
        <taxon>Pseudomonadati</taxon>
        <taxon>Pseudomonadota</taxon>
        <taxon>Gammaproteobacteria</taxon>
        <taxon>Moraxellales</taxon>
        <taxon>Moraxellaceae</taxon>
        <taxon>Acinetobacter</taxon>
    </lineage>
</organism>
<gene>
    <name evidence="3" type="ORF">F960_00488</name>
</gene>
<dbReference type="GeneID" id="84207904"/>
<keyword evidence="4" id="KW-1185">Reference proteome</keyword>
<evidence type="ECO:0000313" key="3">
    <source>
        <dbReference type="EMBL" id="ENV35190.1"/>
    </source>
</evidence>
<protein>
    <recommendedName>
        <fullName evidence="2">DUF2059 domain-containing protein</fullName>
    </recommendedName>
</protein>
<dbReference type="InterPro" id="IPR018637">
    <property type="entry name" value="DUF2059"/>
</dbReference>
<name>N8ZUN5_9GAMM</name>
<dbReference type="PATRIC" id="fig|1120926.3.peg.453"/>
<evidence type="ECO:0000313" key="4">
    <source>
        <dbReference type="Proteomes" id="UP000013117"/>
    </source>
</evidence>
<dbReference type="HOGENOM" id="CLU_125816_0_0_6"/>
<dbReference type="STRING" id="202952.GCA_000747725_03940"/>
<feature type="chain" id="PRO_5004138254" description="DUF2059 domain-containing protein" evidence="1">
    <location>
        <begin position="25"/>
        <end position="183"/>
    </location>
</feature>
<feature type="signal peptide" evidence="1">
    <location>
        <begin position="1"/>
        <end position="24"/>
    </location>
</feature>
<dbReference type="eggNOG" id="ENOG5030HQ4">
    <property type="taxonomic scope" value="Bacteria"/>
</dbReference>
<dbReference type="Proteomes" id="UP000013117">
    <property type="component" value="Unassembled WGS sequence"/>
</dbReference>
<keyword evidence="1" id="KW-0732">Signal</keyword>
<dbReference type="Pfam" id="PF09832">
    <property type="entry name" value="DUF2059"/>
    <property type="match status" value="1"/>
</dbReference>
<dbReference type="EMBL" id="APPN01000046">
    <property type="protein sequence ID" value="ENV35190.1"/>
    <property type="molecule type" value="Genomic_DNA"/>
</dbReference>
<accession>N8ZUN5</accession>